<accession>A0ABP9YPJ0</accession>
<dbReference type="InterPro" id="IPR020843">
    <property type="entry name" value="ER"/>
</dbReference>
<evidence type="ECO:0000259" key="6">
    <source>
        <dbReference type="SMART" id="SM00829"/>
    </source>
</evidence>
<dbReference type="InterPro" id="IPR047109">
    <property type="entry name" value="CAD-like"/>
</dbReference>
<dbReference type="InterPro" id="IPR013149">
    <property type="entry name" value="ADH-like_C"/>
</dbReference>
<evidence type="ECO:0000313" key="8">
    <source>
        <dbReference type="Proteomes" id="UP001473302"/>
    </source>
</evidence>
<keyword evidence="2 5" id="KW-0479">Metal-binding</keyword>
<evidence type="ECO:0000313" key="7">
    <source>
        <dbReference type="EMBL" id="GAA5808784.1"/>
    </source>
</evidence>
<dbReference type="InterPro" id="IPR013154">
    <property type="entry name" value="ADH-like_N"/>
</dbReference>
<dbReference type="CDD" id="cd05283">
    <property type="entry name" value="CAD1"/>
    <property type="match status" value="1"/>
</dbReference>
<dbReference type="InterPro" id="IPR002328">
    <property type="entry name" value="ADH_Zn_CS"/>
</dbReference>
<evidence type="ECO:0000256" key="4">
    <source>
        <dbReference type="ARBA" id="ARBA00023002"/>
    </source>
</evidence>
<proteinExistence type="inferred from homology"/>
<keyword evidence="4" id="KW-0560">Oxidoreductase</keyword>
<dbReference type="InterPro" id="IPR036291">
    <property type="entry name" value="NAD(P)-bd_dom_sf"/>
</dbReference>
<gene>
    <name evidence="7" type="ORF">MFLAVUS_002180</name>
</gene>
<sequence length="337" mass="37195">MKTTTITQFASTNERGKFKSVSTKITPLSHHEILIKILACGVCHTDCMFMGRDGDVLGHEPVGEIVEKGSSVERLSVGDIVGTSFLKSACLDCRECNSGQDIMCKHRIMFPEGNMNGFAEHQVCDSRFAYKLPDGMEPKYAGPLFCAGVTVFNALYTSKISPTGRVAVIGIGGLGHLALQFCRAWGVHCTAISRSFSKKEEALSFGAHDFLASKDFTPEYIEKLDKYDIIINTVSGDLDWDLYLSLLNRNGTFYLIGVPDSSIEIKNTGALLTDQKAIRGSLVGGRYVMELMLVFAQRHHIKPKIEEYPLDLEGLHAAIERCEKGQARYRAVLVAKQ</sequence>
<evidence type="ECO:0000256" key="2">
    <source>
        <dbReference type="ARBA" id="ARBA00022723"/>
    </source>
</evidence>
<dbReference type="PANTHER" id="PTHR42683">
    <property type="entry name" value="ALDEHYDE REDUCTASE"/>
    <property type="match status" value="1"/>
</dbReference>
<dbReference type="InterPro" id="IPR011032">
    <property type="entry name" value="GroES-like_sf"/>
</dbReference>
<comment type="caution">
    <text evidence="7">The sequence shown here is derived from an EMBL/GenBank/DDBJ whole genome shotgun (WGS) entry which is preliminary data.</text>
</comment>
<feature type="domain" description="Enoyl reductase (ER)" evidence="6">
    <location>
        <begin position="11"/>
        <end position="333"/>
    </location>
</feature>
<evidence type="ECO:0000256" key="3">
    <source>
        <dbReference type="ARBA" id="ARBA00022833"/>
    </source>
</evidence>
<dbReference type="Pfam" id="PF08240">
    <property type="entry name" value="ADH_N"/>
    <property type="match status" value="1"/>
</dbReference>
<dbReference type="Pfam" id="PF00107">
    <property type="entry name" value="ADH_zinc_N"/>
    <property type="match status" value="1"/>
</dbReference>
<dbReference type="SMART" id="SM00829">
    <property type="entry name" value="PKS_ER"/>
    <property type="match status" value="1"/>
</dbReference>
<dbReference type="SUPFAM" id="SSF51735">
    <property type="entry name" value="NAD(P)-binding Rossmann-fold domains"/>
    <property type="match status" value="1"/>
</dbReference>
<comment type="cofactor">
    <cofactor evidence="1 5">
        <name>Zn(2+)</name>
        <dbReference type="ChEBI" id="CHEBI:29105"/>
    </cofactor>
</comment>
<dbReference type="SUPFAM" id="SSF50129">
    <property type="entry name" value="GroES-like"/>
    <property type="match status" value="1"/>
</dbReference>
<dbReference type="Gene3D" id="3.90.180.10">
    <property type="entry name" value="Medium-chain alcohol dehydrogenases, catalytic domain"/>
    <property type="match status" value="1"/>
</dbReference>
<dbReference type="PROSITE" id="PS00059">
    <property type="entry name" value="ADH_ZINC"/>
    <property type="match status" value="1"/>
</dbReference>
<dbReference type="Gene3D" id="3.40.50.720">
    <property type="entry name" value="NAD(P)-binding Rossmann-like Domain"/>
    <property type="match status" value="1"/>
</dbReference>
<keyword evidence="8" id="KW-1185">Reference proteome</keyword>
<protein>
    <recommendedName>
        <fullName evidence="6">Enoyl reductase (ER) domain-containing protein</fullName>
    </recommendedName>
</protein>
<dbReference type="EMBL" id="BAABUK010000003">
    <property type="protein sequence ID" value="GAA5808784.1"/>
    <property type="molecule type" value="Genomic_DNA"/>
</dbReference>
<organism evidence="7 8">
    <name type="scientific">Mucor flavus</name>
    <dbReference type="NCBI Taxonomy" id="439312"/>
    <lineage>
        <taxon>Eukaryota</taxon>
        <taxon>Fungi</taxon>
        <taxon>Fungi incertae sedis</taxon>
        <taxon>Mucoromycota</taxon>
        <taxon>Mucoromycotina</taxon>
        <taxon>Mucoromycetes</taxon>
        <taxon>Mucorales</taxon>
        <taxon>Mucorineae</taxon>
        <taxon>Mucoraceae</taxon>
        <taxon>Mucor</taxon>
    </lineage>
</organism>
<evidence type="ECO:0000256" key="1">
    <source>
        <dbReference type="ARBA" id="ARBA00001947"/>
    </source>
</evidence>
<keyword evidence="3 5" id="KW-0862">Zinc</keyword>
<dbReference type="Proteomes" id="UP001473302">
    <property type="component" value="Unassembled WGS sequence"/>
</dbReference>
<reference evidence="7 8" key="1">
    <citation type="submission" date="2024-04" db="EMBL/GenBank/DDBJ databases">
        <title>genome sequences of Mucor flavus KT1a and Helicostylum pulchrum KT1b strains isolated from the surface of a dry-aged beef.</title>
        <authorList>
            <person name="Toyotome T."/>
            <person name="Hosono M."/>
            <person name="Torimaru M."/>
            <person name="Fukuda K."/>
            <person name="Mikami N."/>
        </authorList>
    </citation>
    <scope>NUCLEOTIDE SEQUENCE [LARGE SCALE GENOMIC DNA]</scope>
    <source>
        <strain evidence="7 8">KT1a</strain>
    </source>
</reference>
<comment type="similarity">
    <text evidence="5">Belongs to the zinc-containing alcohol dehydrogenase family.</text>
</comment>
<evidence type="ECO:0000256" key="5">
    <source>
        <dbReference type="RuleBase" id="RU361277"/>
    </source>
</evidence>
<name>A0ABP9YPJ0_9FUNG</name>